<proteinExistence type="predicted"/>
<dbReference type="Proteomes" id="UP000636709">
    <property type="component" value="Unassembled WGS sequence"/>
</dbReference>
<reference evidence="2" key="1">
    <citation type="submission" date="2020-07" db="EMBL/GenBank/DDBJ databases">
        <title>Genome sequence and genetic diversity analysis of an under-domesticated orphan crop, white fonio (Digitaria exilis).</title>
        <authorList>
            <person name="Bennetzen J.L."/>
            <person name="Chen S."/>
            <person name="Ma X."/>
            <person name="Wang X."/>
            <person name="Yssel A.E.J."/>
            <person name="Chaluvadi S.R."/>
            <person name="Johnson M."/>
            <person name="Gangashetty P."/>
            <person name="Hamidou F."/>
            <person name="Sanogo M.D."/>
            <person name="Zwaenepoel A."/>
            <person name="Wallace J."/>
            <person name="Van De Peer Y."/>
            <person name="Van Deynze A."/>
        </authorList>
    </citation>
    <scope>NUCLEOTIDE SEQUENCE</scope>
    <source>
        <tissue evidence="2">Leaves</tissue>
    </source>
</reference>
<keyword evidence="3" id="KW-1185">Reference proteome</keyword>
<evidence type="ECO:0000313" key="2">
    <source>
        <dbReference type="EMBL" id="KAF8718399.1"/>
    </source>
</evidence>
<feature type="compositionally biased region" description="Low complexity" evidence="1">
    <location>
        <begin position="97"/>
        <end position="115"/>
    </location>
</feature>
<evidence type="ECO:0000313" key="3">
    <source>
        <dbReference type="Proteomes" id="UP000636709"/>
    </source>
</evidence>
<gene>
    <name evidence="2" type="ORF">HU200_025383</name>
</gene>
<dbReference type="EMBL" id="JACEFO010001710">
    <property type="protein sequence ID" value="KAF8718399.1"/>
    <property type="molecule type" value="Genomic_DNA"/>
</dbReference>
<protein>
    <submittedName>
        <fullName evidence="2">Uncharacterized protein</fullName>
    </submittedName>
</protein>
<sequence>MTEDDNGTETVDQKLRAPVDMQAFFAEYPLQDRIDDSLVVSLVDDPGSARRGDGGSGDPLCAWVQHRRARAQFLGQHRRAGPCTPSEIHGRRRMLQARAHPSTSSRPPHSGSSPGLELNSPTSFELSSLRELRAPPGMCCVADVLELTLASTPAGVLDLNSPTSFVAGNGGQWPGNHRFLTRWQPELVLEGLESRTTGRKGEETEEAERPSWADARRKLHRARSAVRLLRRLAVALSEAGSSASQSHELLFLLCFPAPPSPSCN</sequence>
<comment type="caution">
    <text evidence="2">The sequence shown here is derived from an EMBL/GenBank/DDBJ whole genome shotgun (WGS) entry which is preliminary data.</text>
</comment>
<evidence type="ECO:0000256" key="1">
    <source>
        <dbReference type="SAM" id="MobiDB-lite"/>
    </source>
</evidence>
<accession>A0A835C941</accession>
<name>A0A835C941_9POAL</name>
<organism evidence="2 3">
    <name type="scientific">Digitaria exilis</name>
    <dbReference type="NCBI Taxonomy" id="1010633"/>
    <lineage>
        <taxon>Eukaryota</taxon>
        <taxon>Viridiplantae</taxon>
        <taxon>Streptophyta</taxon>
        <taxon>Embryophyta</taxon>
        <taxon>Tracheophyta</taxon>
        <taxon>Spermatophyta</taxon>
        <taxon>Magnoliopsida</taxon>
        <taxon>Liliopsida</taxon>
        <taxon>Poales</taxon>
        <taxon>Poaceae</taxon>
        <taxon>PACMAD clade</taxon>
        <taxon>Panicoideae</taxon>
        <taxon>Panicodae</taxon>
        <taxon>Paniceae</taxon>
        <taxon>Anthephorinae</taxon>
        <taxon>Digitaria</taxon>
    </lineage>
</organism>
<dbReference type="AlphaFoldDB" id="A0A835C941"/>
<feature type="region of interest" description="Disordered" evidence="1">
    <location>
        <begin position="94"/>
        <end position="122"/>
    </location>
</feature>